<evidence type="ECO:0000256" key="2">
    <source>
        <dbReference type="ARBA" id="ARBA00023015"/>
    </source>
</evidence>
<dbReference type="PROSITE" id="PS01063">
    <property type="entry name" value="SIGMA70_ECF"/>
    <property type="match status" value="1"/>
</dbReference>
<dbReference type="PANTHER" id="PTHR43133">
    <property type="entry name" value="RNA POLYMERASE ECF-TYPE SIGMA FACTO"/>
    <property type="match status" value="1"/>
</dbReference>
<evidence type="ECO:0000259" key="9">
    <source>
        <dbReference type="Pfam" id="PF08281"/>
    </source>
</evidence>
<dbReference type="Pfam" id="PF04542">
    <property type="entry name" value="Sigma70_r2"/>
    <property type="match status" value="1"/>
</dbReference>
<keyword evidence="4 6" id="KW-0238">DNA-binding</keyword>
<keyword evidence="5 6" id="KW-0804">Transcription</keyword>
<name>A0AAX1URS7_CERSP</name>
<feature type="domain" description="RNA polymerase sigma factor 70 region 4 type 2" evidence="9">
    <location>
        <begin position="121"/>
        <end position="171"/>
    </location>
</feature>
<sequence length="183" mass="20386">MISENEGVKSQGEPPVTDQTPPRSIIPDVVDLIPALRAYARSLSRNQSDADDLVQETLLKAIANVDKFQPGTRLRAWLFTILRNTFYTRIRVSARERTGAADCVSGEMSVQPSQEWTVRGRELMAAIDRLPPHYREILILVVMLGESYEEAARICDCAIGTVKSRVSRARQLVMNDLEGTGEA</sequence>
<dbReference type="InterPro" id="IPR000838">
    <property type="entry name" value="RNA_pol_sigma70_ECF_CS"/>
</dbReference>
<gene>
    <name evidence="10" type="ORF">D1114_03320</name>
</gene>
<dbReference type="SUPFAM" id="SSF88659">
    <property type="entry name" value="Sigma3 and sigma4 domains of RNA polymerase sigma factors"/>
    <property type="match status" value="1"/>
</dbReference>
<feature type="region of interest" description="Disordered" evidence="7">
    <location>
        <begin position="1"/>
        <end position="24"/>
    </location>
</feature>
<dbReference type="Gene3D" id="1.10.1740.10">
    <property type="match status" value="1"/>
</dbReference>
<dbReference type="InterPro" id="IPR013249">
    <property type="entry name" value="RNA_pol_sigma70_r4_t2"/>
</dbReference>
<dbReference type="InterPro" id="IPR036388">
    <property type="entry name" value="WH-like_DNA-bd_sf"/>
</dbReference>
<evidence type="ECO:0000256" key="6">
    <source>
        <dbReference type="RuleBase" id="RU000716"/>
    </source>
</evidence>
<evidence type="ECO:0000313" key="11">
    <source>
        <dbReference type="Proteomes" id="UP000266305"/>
    </source>
</evidence>
<dbReference type="EMBL" id="QWGP01000002">
    <property type="protein sequence ID" value="RHZ98264.1"/>
    <property type="molecule type" value="Genomic_DNA"/>
</dbReference>
<evidence type="ECO:0000256" key="7">
    <source>
        <dbReference type="SAM" id="MobiDB-lite"/>
    </source>
</evidence>
<dbReference type="Proteomes" id="UP000266305">
    <property type="component" value="Unassembled WGS sequence"/>
</dbReference>
<dbReference type="GO" id="GO:0003677">
    <property type="term" value="F:DNA binding"/>
    <property type="evidence" value="ECO:0007669"/>
    <property type="project" value="UniProtKB-KW"/>
</dbReference>
<dbReference type="PANTHER" id="PTHR43133:SF25">
    <property type="entry name" value="RNA POLYMERASE SIGMA FACTOR RFAY-RELATED"/>
    <property type="match status" value="1"/>
</dbReference>
<evidence type="ECO:0000256" key="1">
    <source>
        <dbReference type="ARBA" id="ARBA00010641"/>
    </source>
</evidence>
<evidence type="ECO:0000256" key="3">
    <source>
        <dbReference type="ARBA" id="ARBA00023082"/>
    </source>
</evidence>
<dbReference type="AlphaFoldDB" id="A0AAX1URS7"/>
<dbReference type="GO" id="GO:0006352">
    <property type="term" value="P:DNA-templated transcription initiation"/>
    <property type="evidence" value="ECO:0007669"/>
    <property type="project" value="InterPro"/>
</dbReference>
<dbReference type="InterPro" id="IPR014284">
    <property type="entry name" value="RNA_pol_sigma-70_dom"/>
</dbReference>
<organism evidence="10 11">
    <name type="scientific">Cereibacter sphaeroides</name>
    <name type="common">Rhodobacter sphaeroides</name>
    <dbReference type="NCBI Taxonomy" id="1063"/>
    <lineage>
        <taxon>Bacteria</taxon>
        <taxon>Pseudomonadati</taxon>
        <taxon>Pseudomonadota</taxon>
        <taxon>Alphaproteobacteria</taxon>
        <taxon>Rhodobacterales</taxon>
        <taxon>Paracoccaceae</taxon>
        <taxon>Cereibacter</taxon>
    </lineage>
</organism>
<dbReference type="CDD" id="cd06171">
    <property type="entry name" value="Sigma70_r4"/>
    <property type="match status" value="1"/>
</dbReference>
<evidence type="ECO:0000256" key="5">
    <source>
        <dbReference type="ARBA" id="ARBA00023163"/>
    </source>
</evidence>
<dbReference type="Gene3D" id="1.10.10.10">
    <property type="entry name" value="Winged helix-like DNA-binding domain superfamily/Winged helix DNA-binding domain"/>
    <property type="match status" value="1"/>
</dbReference>
<dbReference type="GO" id="GO:0016987">
    <property type="term" value="F:sigma factor activity"/>
    <property type="evidence" value="ECO:0007669"/>
    <property type="project" value="UniProtKB-KW"/>
</dbReference>
<comment type="similarity">
    <text evidence="1 6">Belongs to the sigma-70 factor family. ECF subfamily.</text>
</comment>
<feature type="domain" description="RNA polymerase sigma-70 region 2" evidence="8">
    <location>
        <begin position="33"/>
        <end position="95"/>
    </location>
</feature>
<evidence type="ECO:0000259" key="8">
    <source>
        <dbReference type="Pfam" id="PF04542"/>
    </source>
</evidence>
<keyword evidence="3 6" id="KW-0731">Sigma factor</keyword>
<evidence type="ECO:0000313" key="10">
    <source>
        <dbReference type="EMBL" id="RHZ98264.1"/>
    </source>
</evidence>
<dbReference type="SUPFAM" id="SSF88946">
    <property type="entry name" value="Sigma2 domain of RNA polymerase sigma factors"/>
    <property type="match status" value="1"/>
</dbReference>
<protein>
    <recommendedName>
        <fullName evidence="6">RNA polymerase sigma factor</fullName>
    </recommendedName>
</protein>
<accession>A0AAX1URS7</accession>
<dbReference type="InterPro" id="IPR013325">
    <property type="entry name" value="RNA_pol_sigma_r2"/>
</dbReference>
<dbReference type="InterPro" id="IPR007627">
    <property type="entry name" value="RNA_pol_sigma70_r2"/>
</dbReference>
<dbReference type="NCBIfam" id="TIGR02937">
    <property type="entry name" value="sigma70-ECF"/>
    <property type="match status" value="1"/>
</dbReference>
<proteinExistence type="inferred from homology"/>
<dbReference type="InterPro" id="IPR013324">
    <property type="entry name" value="RNA_pol_sigma_r3/r4-like"/>
</dbReference>
<reference evidence="10 11" key="1">
    <citation type="submission" date="2018-08" db="EMBL/GenBank/DDBJ databases">
        <title>Draft genome sequence of Rhodobacter sphaeroides FY.</title>
        <authorList>
            <person name="Rayyan A."/>
            <person name="Meyer T.E."/>
            <person name="Kyndt J.A."/>
        </authorList>
    </citation>
    <scope>NUCLEOTIDE SEQUENCE [LARGE SCALE GENOMIC DNA]</scope>
    <source>
        <strain evidence="10 11">FY</strain>
    </source>
</reference>
<dbReference type="Pfam" id="PF08281">
    <property type="entry name" value="Sigma70_r4_2"/>
    <property type="match status" value="1"/>
</dbReference>
<dbReference type="InterPro" id="IPR039425">
    <property type="entry name" value="RNA_pol_sigma-70-like"/>
</dbReference>
<evidence type="ECO:0000256" key="4">
    <source>
        <dbReference type="ARBA" id="ARBA00023125"/>
    </source>
</evidence>
<keyword evidence="2 6" id="KW-0805">Transcription regulation</keyword>
<comment type="caution">
    <text evidence="10">The sequence shown here is derived from an EMBL/GenBank/DDBJ whole genome shotgun (WGS) entry which is preliminary data.</text>
</comment>